<keyword evidence="7" id="KW-0804">Transcription</keyword>
<dbReference type="RefSeq" id="WP_053602492.1">
    <property type="nucleotide sequence ID" value="NZ_CP012600.1"/>
</dbReference>
<keyword evidence="3" id="KW-0032">Aminotransferase</keyword>
<reference evidence="9 10" key="2">
    <citation type="journal article" date="2016" name="Int. J. Syst. Evol. Microbiol.">
        <title>Bacillus gobiensis sp. nov., isolated from a soil sample.</title>
        <authorList>
            <person name="Liu B."/>
            <person name="Liu G.H."/>
            <person name="Cetin S."/>
            <person name="Schumann P."/>
            <person name="Pan Z.Z."/>
            <person name="Chen Q.Q."/>
        </authorList>
    </citation>
    <scope>NUCLEOTIDE SEQUENCE [LARGE SCALE GENOMIC DNA]</scope>
    <source>
        <strain evidence="9 10">FJAT-4402</strain>
    </source>
</reference>
<sequence length="446" mass="51847">MLKYESIFQSLLLQIQAGDIPAGTKLPSIRNLTQRYSCSKSTILTALKKLEEQHILYSIPKSGYYIVEHQVFKTPSITDSIDFATSSPTWHAFPYKDFQHCLNKAIDTYQQDLFRYGTPKGLPSLITEAKKLLESYQVFSHSEKIFITSGVQQALSLLSIMPFPNNRSTILVEQPSYHLYMDMVRTYRLPAVGIKRTAKGIDLNQLEQIFHEKNIKFFYTMPRFHNPLGTSYCKKEKAAILQLANKYDVYIIEDDYLADFEYNSKNDPLFTEDFHERVIYLKSFSKIMFPGLRIGLAVLPKALINTFQQFKVTTDIDSSMISQAALHLYLKSGMYEHYKTKVSSIYHSRAKTLQQSLQTHLSMCESSSEIVMHNHIVLPKQVNMKSFIHRLQEKDIYLDSVEMNYLDDFYHERILKLNVSNVNEHRIEEGIKEIAIELKKTKNYFL</sequence>
<dbReference type="InterPro" id="IPR051446">
    <property type="entry name" value="HTH_trans_reg/aminotransferase"/>
</dbReference>
<dbReference type="Gene3D" id="1.10.10.10">
    <property type="entry name" value="Winged helix-like DNA-binding domain superfamily/Winged helix DNA-binding domain"/>
    <property type="match status" value="1"/>
</dbReference>
<comment type="similarity">
    <text evidence="2">In the C-terminal section; belongs to the class-I pyridoxal-phosphate-dependent aminotransferase family.</text>
</comment>
<gene>
    <name evidence="9" type="ORF">AM592_03465</name>
</gene>
<dbReference type="AlphaFoldDB" id="A0A0M3R936"/>
<evidence type="ECO:0000256" key="5">
    <source>
        <dbReference type="ARBA" id="ARBA00023015"/>
    </source>
</evidence>
<dbReference type="PANTHER" id="PTHR46577:SF1">
    <property type="entry name" value="HTH-TYPE TRANSCRIPTIONAL REGULATORY PROTEIN GABR"/>
    <property type="match status" value="1"/>
</dbReference>
<evidence type="ECO:0000259" key="8">
    <source>
        <dbReference type="PROSITE" id="PS50949"/>
    </source>
</evidence>
<dbReference type="Pfam" id="PF00392">
    <property type="entry name" value="GntR"/>
    <property type="match status" value="1"/>
</dbReference>
<comment type="cofactor">
    <cofactor evidence="1">
        <name>pyridoxal 5'-phosphate</name>
        <dbReference type="ChEBI" id="CHEBI:597326"/>
    </cofactor>
</comment>
<dbReference type="SUPFAM" id="SSF53383">
    <property type="entry name" value="PLP-dependent transferases"/>
    <property type="match status" value="1"/>
</dbReference>
<dbReference type="STRING" id="1441095.AM592_03465"/>
<dbReference type="CDD" id="cd00609">
    <property type="entry name" value="AAT_like"/>
    <property type="match status" value="1"/>
</dbReference>
<organism evidence="9 10">
    <name type="scientific">Bacillus gobiensis</name>
    <dbReference type="NCBI Taxonomy" id="1441095"/>
    <lineage>
        <taxon>Bacteria</taxon>
        <taxon>Bacillati</taxon>
        <taxon>Bacillota</taxon>
        <taxon>Bacilli</taxon>
        <taxon>Bacillales</taxon>
        <taxon>Bacillaceae</taxon>
        <taxon>Bacillus</taxon>
    </lineage>
</organism>
<evidence type="ECO:0000256" key="1">
    <source>
        <dbReference type="ARBA" id="ARBA00001933"/>
    </source>
</evidence>
<evidence type="ECO:0000256" key="4">
    <source>
        <dbReference type="ARBA" id="ARBA00022898"/>
    </source>
</evidence>
<keyword evidence="3" id="KW-0808">Transferase</keyword>
<dbReference type="Gene3D" id="3.40.640.10">
    <property type="entry name" value="Type I PLP-dependent aspartate aminotransferase-like (Major domain)"/>
    <property type="match status" value="1"/>
</dbReference>
<evidence type="ECO:0000256" key="3">
    <source>
        <dbReference type="ARBA" id="ARBA00022576"/>
    </source>
</evidence>
<dbReference type="Proteomes" id="UP000067625">
    <property type="component" value="Chromosome"/>
</dbReference>
<dbReference type="SMART" id="SM00345">
    <property type="entry name" value="HTH_GNTR"/>
    <property type="match status" value="1"/>
</dbReference>
<keyword evidence="5" id="KW-0805">Transcription regulation</keyword>
<dbReference type="InterPro" id="IPR015424">
    <property type="entry name" value="PyrdxlP-dep_Trfase"/>
</dbReference>
<dbReference type="CDD" id="cd07377">
    <property type="entry name" value="WHTH_GntR"/>
    <property type="match status" value="1"/>
</dbReference>
<reference evidence="10" key="1">
    <citation type="submission" date="2015-08" db="EMBL/GenBank/DDBJ databases">
        <title>Genome sequencing project for genomic taxonomy and phylogenomics of Bacillus-like bacteria.</title>
        <authorList>
            <person name="Liu B."/>
            <person name="Wang J."/>
            <person name="Zhu Y."/>
            <person name="Liu G."/>
            <person name="Chen Q."/>
            <person name="Chen Z."/>
            <person name="Lan J."/>
            <person name="Che J."/>
            <person name="Ge C."/>
            <person name="Shi H."/>
            <person name="Pan Z."/>
            <person name="Liu X."/>
        </authorList>
    </citation>
    <scope>NUCLEOTIDE SEQUENCE [LARGE SCALE GENOMIC DNA]</scope>
    <source>
        <strain evidence="10">FJAT-4402</strain>
    </source>
</reference>
<dbReference type="GO" id="GO:0030170">
    <property type="term" value="F:pyridoxal phosphate binding"/>
    <property type="evidence" value="ECO:0007669"/>
    <property type="project" value="InterPro"/>
</dbReference>
<dbReference type="PROSITE" id="PS50949">
    <property type="entry name" value="HTH_GNTR"/>
    <property type="match status" value="1"/>
</dbReference>
<evidence type="ECO:0000256" key="6">
    <source>
        <dbReference type="ARBA" id="ARBA00023125"/>
    </source>
</evidence>
<dbReference type="PANTHER" id="PTHR46577">
    <property type="entry name" value="HTH-TYPE TRANSCRIPTIONAL REGULATORY PROTEIN GABR"/>
    <property type="match status" value="1"/>
</dbReference>
<dbReference type="GO" id="GO:0003677">
    <property type="term" value="F:DNA binding"/>
    <property type="evidence" value="ECO:0007669"/>
    <property type="project" value="UniProtKB-KW"/>
</dbReference>
<evidence type="ECO:0000313" key="10">
    <source>
        <dbReference type="Proteomes" id="UP000067625"/>
    </source>
</evidence>
<proteinExistence type="inferred from homology"/>
<keyword evidence="6" id="KW-0238">DNA-binding</keyword>
<evidence type="ECO:0000313" key="9">
    <source>
        <dbReference type="EMBL" id="ALC80752.1"/>
    </source>
</evidence>
<dbReference type="OrthoDB" id="9802601at2"/>
<dbReference type="SUPFAM" id="SSF46785">
    <property type="entry name" value="Winged helix' DNA-binding domain"/>
    <property type="match status" value="1"/>
</dbReference>
<evidence type="ECO:0000256" key="2">
    <source>
        <dbReference type="ARBA" id="ARBA00005384"/>
    </source>
</evidence>
<keyword evidence="4" id="KW-0663">Pyridoxal phosphate</keyword>
<dbReference type="PATRIC" id="fig|1441095.3.peg.756"/>
<evidence type="ECO:0000256" key="7">
    <source>
        <dbReference type="ARBA" id="ARBA00023163"/>
    </source>
</evidence>
<keyword evidence="10" id="KW-1185">Reference proteome</keyword>
<feature type="domain" description="HTH gntR-type" evidence="8">
    <location>
        <begin position="1"/>
        <end position="69"/>
    </location>
</feature>
<accession>A0A0M3R936</accession>
<dbReference type="GO" id="GO:0003700">
    <property type="term" value="F:DNA-binding transcription factor activity"/>
    <property type="evidence" value="ECO:0007669"/>
    <property type="project" value="InterPro"/>
</dbReference>
<dbReference type="InterPro" id="IPR036388">
    <property type="entry name" value="WH-like_DNA-bd_sf"/>
</dbReference>
<dbReference type="EMBL" id="CP012600">
    <property type="protein sequence ID" value="ALC80752.1"/>
    <property type="molecule type" value="Genomic_DNA"/>
</dbReference>
<protein>
    <submittedName>
        <fullName evidence="9">GntR family transcriptional regulator</fullName>
    </submittedName>
</protein>
<name>A0A0M3R936_9BACI</name>
<dbReference type="InterPro" id="IPR004839">
    <property type="entry name" value="Aminotransferase_I/II_large"/>
</dbReference>
<dbReference type="InterPro" id="IPR000524">
    <property type="entry name" value="Tscrpt_reg_HTH_GntR"/>
</dbReference>
<dbReference type="Pfam" id="PF00155">
    <property type="entry name" value="Aminotran_1_2"/>
    <property type="match status" value="1"/>
</dbReference>
<dbReference type="InterPro" id="IPR036390">
    <property type="entry name" value="WH_DNA-bd_sf"/>
</dbReference>
<dbReference type="InterPro" id="IPR015421">
    <property type="entry name" value="PyrdxlP-dep_Trfase_major"/>
</dbReference>
<dbReference type="GO" id="GO:0008483">
    <property type="term" value="F:transaminase activity"/>
    <property type="evidence" value="ECO:0007669"/>
    <property type="project" value="UniProtKB-KW"/>
</dbReference>